<reference evidence="1" key="1">
    <citation type="submission" date="2023-01" db="EMBL/GenBank/DDBJ databases">
        <title>Genome assembly of the deep-sea coral Lophelia pertusa.</title>
        <authorList>
            <person name="Herrera S."/>
            <person name="Cordes E."/>
        </authorList>
    </citation>
    <scope>NUCLEOTIDE SEQUENCE</scope>
    <source>
        <strain evidence="1">USNM1676648</strain>
        <tissue evidence="1">Polyp</tissue>
    </source>
</reference>
<dbReference type="AlphaFoldDB" id="A0A9W9ZIM7"/>
<dbReference type="OrthoDB" id="536372at2759"/>
<gene>
    <name evidence="1" type="ORF">OS493_034616</name>
</gene>
<dbReference type="EMBL" id="MU825922">
    <property type="protein sequence ID" value="KAJ7382456.1"/>
    <property type="molecule type" value="Genomic_DNA"/>
</dbReference>
<protein>
    <submittedName>
        <fullName evidence="1">Uncharacterized protein</fullName>
    </submittedName>
</protein>
<comment type="caution">
    <text evidence="1">The sequence shown here is derived from an EMBL/GenBank/DDBJ whole genome shotgun (WGS) entry which is preliminary data.</text>
</comment>
<evidence type="ECO:0000313" key="1">
    <source>
        <dbReference type="EMBL" id="KAJ7382456.1"/>
    </source>
</evidence>
<dbReference type="Proteomes" id="UP001163046">
    <property type="component" value="Unassembled WGS sequence"/>
</dbReference>
<evidence type="ECO:0000313" key="2">
    <source>
        <dbReference type="Proteomes" id="UP001163046"/>
    </source>
</evidence>
<sequence>EVPLPSPASSVSTVSSSLLQSPVMQPMIINVTNETEVNLAQSSDNTSSPITPVVTL</sequence>
<proteinExistence type="predicted"/>
<name>A0A9W9ZIM7_9CNID</name>
<keyword evidence="2" id="KW-1185">Reference proteome</keyword>
<feature type="non-terminal residue" evidence="1">
    <location>
        <position position="56"/>
    </location>
</feature>
<feature type="non-terminal residue" evidence="1">
    <location>
        <position position="1"/>
    </location>
</feature>
<accession>A0A9W9ZIM7</accession>
<organism evidence="1 2">
    <name type="scientific">Desmophyllum pertusum</name>
    <dbReference type="NCBI Taxonomy" id="174260"/>
    <lineage>
        <taxon>Eukaryota</taxon>
        <taxon>Metazoa</taxon>
        <taxon>Cnidaria</taxon>
        <taxon>Anthozoa</taxon>
        <taxon>Hexacorallia</taxon>
        <taxon>Scleractinia</taxon>
        <taxon>Caryophylliina</taxon>
        <taxon>Caryophylliidae</taxon>
        <taxon>Desmophyllum</taxon>
    </lineage>
</organism>